<dbReference type="GeneID" id="43186610"/>
<feature type="transmembrane region" description="Helical" evidence="1">
    <location>
        <begin position="43"/>
        <end position="60"/>
    </location>
</feature>
<gene>
    <name evidence="2" type="ORF">ACM15_16790</name>
</gene>
<keyword evidence="1" id="KW-0812">Transmembrane</keyword>
<dbReference type="EMBL" id="LFJV01000057">
    <property type="protein sequence ID" value="KMM32533.1"/>
    <property type="molecule type" value="Genomic_DNA"/>
</dbReference>
<comment type="caution">
    <text evidence="2">The sequence shown here is derived from an EMBL/GenBank/DDBJ whole genome shotgun (WGS) entry which is preliminary data.</text>
</comment>
<protein>
    <recommendedName>
        <fullName evidence="4">DUF4133 domain-containing protein</fullName>
    </recommendedName>
</protein>
<evidence type="ECO:0000256" key="1">
    <source>
        <dbReference type="SAM" id="Phobius"/>
    </source>
</evidence>
<reference evidence="2 3" key="1">
    <citation type="submission" date="2015-06" db="EMBL/GenBank/DDBJ databases">
        <title>Draft Genome Sequence of Parabacteroides goldsteinii with Putative Novel Metallo-Beta-Lactamases Isolated from a Blood Culture from a Human Patient.</title>
        <authorList>
            <person name="Krogh T.J."/>
            <person name="Agergaard C.N."/>
            <person name="Moller-Jensen J."/>
            <person name="Justesen U.S."/>
        </authorList>
    </citation>
    <scope>NUCLEOTIDE SEQUENCE [LARGE SCALE GENOMIC DNA]</scope>
    <source>
        <strain evidence="2 3">910340</strain>
    </source>
</reference>
<dbReference type="PATRIC" id="fig|328812.4.peg.4315"/>
<dbReference type="Proteomes" id="UP000036166">
    <property type="component" value="Unassembled WGS sequence"/>
</dbReference>
<proteinExistence type="predicted"/>
<evidence type="ECO:0000313" key="2">
    <source>
        <dbReference type="EMBL" id="KMM32533.1"/>
    </source>
</evidence>
<evidence type="ECO:0000313" key="3">
    <source>
        <dbReference type="Proteomes" id="UP000036166"/>
    </source>
</evidence>
<keyword evidence="1" id="KW-0472">Membrane</keyword>
<dbReference type="RefSeq" id="WP_005868885.1">
    <property type="nucleotide sequence ID" value="NZ_CAQFET010000117.1"/>
</dbReference>
<accession>A0A0J6CH74</accession>
<feature type="transmembrane region" description="Helical" evidence="1">
    <location>
        <begin position="21"/>
        <end position="37"/>
    </location>
</feature>
<evidence type="ECO:0008006" key="4">
    <source>
        <dbReference type="Google" id="ProtNLM"/>
    </source>
</evidence>
<dbReference type="AlphaFoldDB" id="A0A0J6CH74"/>
<name>A0A0J6CH74_9BACT</name>
<keyword evidence="1" id="KW-1133">Transmembrane helix</keyword>
<organism evidence="2 3">
    <name type="scientific">Parabacteroides goldsteinii</name>
    <dbReference type="NCBI Taxonomy" id="328812"/>
    <lineage>
        <taxon>Bacteria</taxon>
        <taxon>Pseudomonadati</taxon>
        <taxon>Bacteroidota</taxon>
        <taxon>Bacteroidia</taxon>
        <taxon>Bacteroidales</taxon>
        <taxon>Tannerellaceae</taxon>
        <taxon>Parabacteroides</taxon>
    </lineage>
</organism>
<sequence length="103" mass="11795">MRTMRKINKPIKFFGLSSGQFAIFMLLTAIIIIVSIFKQLHPILIIGIISAILFLSGLLFQTLKKEHKAGNPDYLTGLRIKNATPRQITDKRQIFKFILKQQP</sequence>